<protein>
    <submittedName>
        <fullName evidence="2">Uncharacterized protein</fullName>
    </submittedName>
</protein>
<evidence type="ECO:0000256" key="1">
    <source>
        <dbReference type="SAM" id="Phobius"/>
    </source>
</evidence>
<keyword evidence="1" id="KW-0472">Membrane</keyword>
<proteinExistence type="predicted"/>
<name>A0A1Q8BT71_9PSEU</name>
<feature type="transmembrane region" description="Helical" evidence="1">
    <location>
        <begin position="236"/>
        <end position="260"/>
    </location>
</feature>
<evidence type="ECO:0000313" key="3">
    <source>
        <dbReference type="Proteomes" id="UP000185596"/>
    </source>
</evidence>
<feature type="transmembrane region" description="Helical" evidence="1">
    <location>
        <begin position="196"/>
        <end position="216"/>
    </location>
</feature>
<dbReference type="OrthoDB" id="2717873at2"/>
<dbReference type="STRING" id="1912961.BU204_37250"/>
<gene>
    <name evidence="2" type="ORF">BU204_37250</name>
</gene>
<feature type="transmembrane region" description="Helical" evidence="1">
    <location>
        <begin position="281"/>
        <end position="304"/>
    </location>
</feature>
<dbReference type="AlphaFoldDB" id="A0A1Q8BT71"/>
<evidence type="ECO:0000313" key="2">
    <source>
        <dbReference type="EMBL" id="OLF05299.1"/>
    </source>
</evidence>
<keyword evidence="1" id="KW-1133">Transmembrane helix</keyword>
<dbReference type="Proteomes" id="UP000185596">
    <property type="component" value="Unassembled WGS sequence"/>
</dbReference>
<keyword evidence="1" id="KW-0812">Transmembrane</keyword>
<feature type="transmembrane region" description="Helical" evidence="1">
    <location>
        <begin position="138"/>
        <end position="158"/>
    </location>
</feature>
<reference evidence="2 3" key="1">
    <citation type="submission" date="2016-12" db="EMBL/GenBank/DDBJ databases">
        <title>The draft genome sequence of Actinophytocola sp. 11-183.</title>
        <authorList>
            <person name="Wang W."/>
            <person name="Yuan L."/>
        </authorList>
    </citation>
    <scope>NUCLEOTIDE SEQUENCE [LARGE SCALE GENOMIC DNA]</scope>
    <source>
        <strain evidence="2 3">11-183</strain>
    </source>
</reference>
<sequence length="354" mass="37945">MGDTTPVGLEATLSLARTVTPIASARRRWPSWAGYAASAWALLYGSVLLAVAVTGGTLYDLPYLIWVAVAVLFAGAGMAAATVRPCGRRLPPWVVSAGLWTVLALAVAGSVFVLLNLIALVVTGSLRGRDGHADWGAFTARLSFVVVAVLFLMTALSWRHRTRNTCPDCGGQAHQPGAVAAVERTGTPASQRVRRIAHLGGLAFIPYYVCHFMRFADAPPFRGGDLAAPGDPFIPAAIIGTVLPAEFLLLGLVHSWGMIFPRWTLWLSGRRVPRFLPLIPVWLIAPTLAAYGTGAWVYVILQFTGVLEIDGTFADYLLGCSAATAFAGYGWALAIAAVSYQRRTRPRCILRQTL</sequence>
<accession>A0A1Q8BT71</accession>
<feature type="transmembrane region" description="Helical" evidence="1">
    <location>
        <begin position="32"/>
        <end position="51"/>
    </location>
</feature>
<feature type="transmembrane region" description="Helical" evidence="1">
    <location>
        <begin position="93"/>
        <end position="118"/>
    </location>
</feature>
<comment type="caution">
    <text evidence="2">The sequence shown here is derived from an EMBL/GenBank/DDBJ whole genome shotgun (WGS) entry which is preliminary data.</text>
</comment>
<dbReference type="RefSeq" id="WP_075130498.1">
    <property type="nucleotide sequence ID" value="NZ_MSIE01000142.1"/>
</dbReference>
<feature type="transmembrane region" description="Helical" evidence="1">
    <location>
        <begin position="316"/>
        <end position="340"/>
    </location>
</feature>
<keyword evidence="3" id="KW-1185">Reference proteome</keyword>
<feature type="transmembrane region" description="Helical" evidence="1">
    <location>
        <begin position="63"/>
        <end position="81"/>
    </location>
</feature>
<organism evidence="2 3">
    <name type="scientific">Actinophytocola xanthii</name>
    <dbReference type="NCBI Taxonomy" id="1912961"/>
    <lineage>
        <taxon>Bacteria</taxon>
        <taxon>Bacillati</taxon>
        <taxon>Actinomycetota</taxon>
        <taxon>Actinomycetes</taxon>
        <taxon>Pseudonocardiales</taxon>
        <taxon>Pseudonocardiaceae</taxon>
    </lineage>
</organism>
<dbReference type="EMBL" id="MSIE01000142">
    <property type="protein sequence ID" value="OLF05299.1"/>
    <property type="molecule type" value="Genomic_DNA"/>
</dbReference>